<name>W6MVY8_9ASCO</name>
<accession>W6MVY8</accession>
<gene>
    <name evidence="1" type="ORF">KUCA_T00002644001</name>
</gene>
<dbReference type="Pfam" id="PF07956">
    <property type="entry name" value="DUF1690"/>
    <property type="match status" value="1"/>
</dbReference>
<dbReference type="HOGENOM" id="CLU_093897_2_0_1"/>
<dbReference type="OrthoDB" id="5544375at2759"/>
<evidence type="ECO:0000313" key="2">
    <source>
        <dbReference type="Proteomes" id="UP000019384"/>
    </source>
</evidence>
<evidence type="ECO:0008006" key="3">
    <source>
        <dbReference type="Google" id="ProtNLM"/>
    </source>
</evidence>
<dbReference type="RefSeq" id="XP_022458671.1">
    <property type="nucleotide sequence ID" value="XM_022602914.1"/>
</dbReference>
<dbReference type="EMBL" id="HG793127">
    <property type="protein sequence ID" value="CDK26670.1"/>
    <property type="molecule type" value="Genomic_DNA"/>
</dbReference>
<dbReference type="GO" id="GO:0042407">
    <property type="term" value="P:cristae formation"/>
    <property type="evidence" value="ECO:0007669"/>
    <property type="project" value="EnsemblFungi"/>
</dbReference>
<keyword evidence="2" id="KW-1185">Reference proteome</keyword>
<dbReference type="GO" id="GO:0044284">
    <property type="term" value="C:mitochondrial crista junction"/>
    <property type="evidence" value="ECO:0007669"/>
    <property type="project" value="EnsemblFungi"/>
</dbReference>
<dbReference type="Proteomes" id="UP000019384">
    <property type="component" value="Unassembled WGS sequence"/>
</dbReference>
<evidence type="ECO:0000313" key="1">
    <source>
        <dbReference type="EMBL" id="CDK26670.1"/>
    </source>
</evidence>
<proteinExistence type="predicted"/>
<reference evidence="1" key="2">
    <citation type="submission" date="2014-02" db="EMBL/GenBank/DDBJ databases">
        <title>Complete DNA sequence of /Kuraishia capsulata/ illustrates novel genomic features among budding yeasts (/Saccharomycotina/).</title>
        <authorList>
            <person name="Morales L."/>
            <person name="Noel B."/>
            <person name="Porcel B."/>
            <person name="Marcet-Houben M."/>
            <person name="Hullo M-F."/>
            <person name="Sacerdot C."/>
            <person name="Tekaia F."/>
            <person name="Leh-Louis V."/>
            <person name="Despons L."/>
            <person name="Khanna V."/>
            <person name="Aury J-M."/>
            <person name="Barbe V."/>
            <person name="Couloux A."/>
            <person name="Labadie K."/>
            <person name="Pelletier E."/>
            <person name="Souciet J-L."/>
            <person name="Boekhout T."/>
            <person name="Gabaldon T."/>
            <person name="Wincker P."/>
            <person name="Dujon B."/>
        </authorList>
    </citation>
    <scope>NUCLEOTIDE SEQUENCE</scope>
    <source>
        <strain evidence="1">CBS 1993</strain>
    </source>
</reference>
<dbReference type="GO" id="GO:0061617">
    <property type="term" value="C:MICOS complex"/>
    <property type="evidence" value="ECO:0007669"/>
    <property type="project" value="EnsemblFungi"/>
</dbReference>
<sequence>MGSSASKPQQEVKTFVPNTPVEFSSSLLAQLDSSLESDYTRQQYAETYIQKRVSAELSKLEKESQLKFDEGLKEALTPKKDTSSVSVAGVSDKIDRITAALDAIEKAKPVKSADLKAAEAKVADCLRDNKGKPLNCWAEAEAFKKLSSAI</sequence>
<protein>
    <recommendedName>
        <fullName evidence="3">MICOS complex subunit MIC19</fullName>
    </recommendedName>
</protein>
<dbReference type="InterPro" id="IPR012471">
    <property type="entry name" value="DUF1690"/>
</dbReference>
<dbReference type="GeneID" id="34520059"/>
<dbReference type="AlphaFoldDB" id="W6MVY8"/>
<organism evidence="1 2">
    <name type="scientific">Kuraishia capsulata CBS 1993</name>
    <dbReference type="NCBI Taxonomy" id="1382522"/>
    <lineage>
        <taxon>Eukaryota</taxon>
        <taxon>Fungi</taxon>
        <taxon>Dikarya</taxon>
        <taxon>Ascomycota</taxon>
        <taxon>Saccharomycotina</taxon>
        <taxon>Pichiomycetes</taxon>
        <taxon>Pichiales</taxon>
        <taxon>Pichiaceae</taxon>
        <taxon>Kuraishia</taxon>
    </lineage>
</organism>
<reference evidence="1" key="1">
    <citation type="submission" date="2013-12" db="EMBL/GenBank/DDBJ databases">
        <authorList>
            <person name="Genoscope - CEA"/>
        </authorList>
    </citation>
    <scope>NUCLEOTIDE SEQUENCE</scope>
    <source>
        <strain evidence="1">CBS 1993</strain>
    </source>
</reference>